<dbReference type="EMBL" id="AP008234">
    <property type="protein sequence ID" value="BAE75776.1"/>
    <property type="molecule type" value="Genomic_DNA"/>
</dbReference>
<sequence length="59" mass="6478">MNKRGIATHDRTKTPYADYQAKTENLCEPEARKQPRASTAKTGEATQGKSTEAGQRVKA</sequence>
<dbReference type="Proteomes" id="UP000001932">
    <property type="component" value="Plasmid pSG2"/>
</dbReference>
<keyword evidence="3" id="KW-1185">Reference proteome</keyword>
<dbReference type="AlphaFoldDB" id="Q2NPZ9"/>
<evidence type="ECO:0000313" key="3">
    <source>
        <dbReference type="Proteomes" id="UP000001932"/>
    </source>
</evidence>
<name>Q2NPZ9_SODGM</name>
<feature type="region of interest" description="Disordered" evidence="1">
    <location>
        <begin position="1"/>
        <end position="59"/>
    </location>
</feature>
<reference evidence="2 3" key="1">
    <citation type="journal article" date="2006" name="Genome Res.">
        <title>Massive genome erosion and functional adaptations provide insights into the symbiotic lifestyle of Sodalis glossinidius in the tsetse host.</title>
        <authorList>
            <person name="Toh H."/>
            <person name="Weiss B.L."/>
            <person name="Perkin S.A.H."/>
            <person name="Yamashita A."/>
            <person name="Oshima K."/>
            <person name="Hattori M."/>
            <person name="Aksoy S."/>
        </authorList>
    </citation>
    <scope>NUCLEOTIDE SEQUENCE [LARGE SCALE GENOMIC DNA]</scope>
    <source>
        <strain evidence="3">morsitans</strain>
    </source>
</reference>
<evidence type="ECO:0000256" key="1">
    <source>
        <dbReference type="SAM" id="MobiDB-lite"/>
    </source>
</evidence>
<keyword evidence="2" id="KW-0614">Plasmid</keyword>
<dbReference type="HOGENOM" id="CLU_2958338_0_0_6"/>
<feature type="compositionally biased region" description="Polar residues" evidence="1">
    <location>
        <begin position="36"/>
        <end position="53"/>
    </location>
</feature>
<protein>
    <submittedName>
        <fullName evidence="2">Uncharacterized protein</fullName>
    </submittedName>
</protein>
<organism evidence="2 3">
    <name type="scientific">Sodalis glossinidius (strain morsitans)</name>
    <dbReference type="NCBI Taxonomy" id="343509"/>
    <lineage>
        <taxon>Bacteria</taxon>
        <taxon>Pseudomonadati</taxon>
        <taxon>Pseudomonadota</taxon>
        <taxon>Gammaproteobacteria</taxon>
        <taxon>Enterobacterales</taxon>
        <taxon>Bruguierivoracaceae</taxon>
        <taxon>Sodalis</taxon>
    </lineage>
</organism>
<evidence type="ECO:0000313" key="2">
    <source>
        <dbReference type="EMBL" id="BAE75776.1"/>
    </source>
</evidence>
<gene>
    <name evidence="2" type="ordered locus">SGP2_0015</name>
</gene>
<proteinExistence type="predicted"/>
<accession>Q2NPZ9</accession>
<dbReference type="KEGG" id="sgl:SGP2_0015"/>
<geneLocation type="plasmid" evidence="2 3">
    <name>pSG2</name>
</geneLocation>